<name>A0A1T4UPR5_9GAMM</name>
<keyword evidence="3" id="KW-1185">Reference proteome</keyword>
<reference evidence="3" key="1">
    <citation type="submission" date="2017-02" db="EMBL/GenBank/DDBJ databases">
        <authorList>
            <person name="Varghese N."/>
            <person name="Submissions S."/>
        </authorList>
    </citation>
    <scope>NUCLEOTIDE SEQUENCE [LARGE SCALE GENOMIC DNA]</scope>
    <source>
        <strain evidence="3">DSM 22720</strain>
    </source>
</reference>
<dbReference type="RefSeq" id="WP_078752538.1">
    <property type="nucleotide sequence ID" value="NZ_FUXU01000023.1"/>
</dbReference>
<dbReference type="EMBL" id="FUXU01000023">
    <property type="protein sequence ID" value="SKA54588.1"/>
    <property type="molecule type" value="Genomic_DNA"/>
</dbReference>
<feature type="transmembrane region" description="Helical" evidence="1">
    <location>
        <begin position="89"/>
        <end position="106"/>
    </location>
</feature>
<feature type="transmembrane region" description="Helical" evidence="1">
    <location>
        <begin position="66"/>
        <end position="83"/>
    </location>
</feature>
<feature type="transmembrane region" description="Helical" evidence="1">
    <location>
        <begin position="219"/>
        <end position="250"/>
    </location>
</feature>
<feature type="transmembrane region" description="Helical" evidence="1">
    <location>
        <begin position="323"/>
        <end position="345"/>
    </location>
</feature>
<gene>
    <name evidence="2" type="ORF">SAMN02745132_02169</name>
</gene>
<evidence type="ECO:0000256" key="1">
    <source>
        <dbReference type="SAM" id="Phobius"/>
    </source>
</evidence>
<sequence>MAPENKFTFHGSGREFFGIWIVNVVLSIITLGIYSAWAKVRTNKYFYGNTELASDRFDYHATPKQILIGRIIATIIFIAWFISGEISPTFSIVLMLVGMLAMPWLARNNVRFDAKMTSYRNVRLNFNGSLAGAYGYILGRGLIFATCIFAPIAFFAYFQTTGQGMPSGVWMAFVLVPILGFLSYVWLMQGMAKYFANGYGYGKLRFKADVSFGFFIKTYLLAALMGFGLTILGMIVFGVIAAIVGMGAYLQAMDVGSVEEALSGVGFAGALFGMVLMYASMFALLLIVTSFIAARTRNHVLGQMTAEDDPMYKLGSSMRTMSYMWLTLSNFLLLLVTLGIARPWVKVRTTRYLCSVTTVQGDIDALTVRDDMQNIKSSIGDELANSFDLDIGIG</sequence>
<dbReference type="Proteomes" id="UP000190162">
    <property type="component" value="Unassembled WGS sequence"/>
</dbReference>
<evidence type="ECO:0000313" key="2">
    <source>
        <dbReference type="EMBL" id="SKA54588.1"/>
    </source>
</evidence>
<dbReference type="AlphaFoldDB" id="A0A1T4UPR5"/>
<feature type="transmembrane region" description="Helical" evidence="1">
    <location>
        <begin position="133"/>
        <end position="157"/>
    </location>
</feature>
<keyword evidence="1" id="KW-0472">Membrane</keyword>
<evidence type="ECO:0000313" key="3">
    <source>
        <dbReference type="Proteomes" id="UP000190162"/>
    </source>
</evidence>
<keyword evidence="1" id="KW-0812">Transmembrane</keyword>
<dbReference type="InterPro" id="IPR010295">
    <property type="entry name" value="DUF898"/>
</dbReference>
<accession>A0A1T4UPR5</accession>
<dbReference type="Pfam" id="PF05987">
    <property type="entry name" value="DUF898"/>
    <property type="match status" value="1"/>
</dbReference>
<feature type="transmembrane region" description="Helical" evidence="1">
    <location>
        <begin position="169"/>
        <end position="187"/>
    </location>
</feature>
<proteinExistence type="predicted"/>
<dbReference type="OrthoDB" id="9765721at2"/>
<feature type="transmembrane region" description="Helical" evidence="1">
    <location>
        <begin position="16"/>
        <end position="37"/>
    </location>
</feature>
<organism evidence="2 3">
    <name type="scientific">Enterovibrio nigricans DSM 22720</name>
    <dbReference type="NCBI Taxonomy" id="1121868"/>
    <lineage>
        <taxon>Bacteria</taxon>
        <taxon>Pseudomonadati</taxon>
        <taxon>Pseudomonadota</taxon>
        <taxon>Gammaproteobacteria</taxon>
        <taxon>Vibrionales</taxon>
        <taxon>Vibrionaceae</taxon>
        <taxon>Enterovibrio</taxon>
    </lineage>
</organism>
<protein>
    <submittedName>
        <fullName evidence="2">Uncharacterized membrane protein YjgN, DUF898 family</fullName>
    </submittedName>
</protein>
<keyword evidence="1" id="KW-1133">Transmembrane helix</keyword>
<feature type="transmembrane region" description="Helical" evidence="1">
    <location>
        <begin position="270"/>
        <end position="294"/>
    </location>
</feature>